<gene>
    <name evidence="6" type="ORF">N7E81_08195</name>
</gene>
<keyword evidence="7" id="KW-1185">Reference proteome</keyword>
<proteinExistence type="predicted"/>
<dbReference type="EMBL" id="CP106735">
    <property type="protein sequence ID" value="UXX81079.1"/>
    <property type="molecule type" value="Genomic_DNA"/>
</dbReference>
<organism evidence="6 7">
    <name type="scientific">Reichenbachiella carrageenanivorans</name>
    <dbReference type="NCBI Taxonomy" id="2979869"/>
    <lineage>
        <taxon>Bacteria</taxon>
        <taxon>Pseudomonadati</taxon>
        <taxon>Bacteroidota</taxon>
        <taxon>Cytophagia</taxon>
        <taxon>Cytophagales</taxon>
        <taxon>Reichenbachiellaceae</taxon>
        <taxon>Reichenbachiella</taxon>
    </lineage>
</organism>
<dbReference type="PANTHER" id="PTHR30026">
    <property type="entry name" value="OUTER MEMBRANE PROTEIN TOLC"/>
    <property type="match status" value="1"/>
</dbReference>
<evidence type="ECO:0000256" key="3">
    <source>
        <dbReference type="ARBA" id="ARBA00022692"/>
    </source>
</evidence>
<accession>A0ABY6D5I0</accession>
<dbReference type="Proteomes" id="UP001062165">
    <property type="component" value="Chromosome"/>
</dbReference>
<dbReference type="Gene3D" id="1.20.1600.10">
    <property type="entry name" value="Outer membrane efflux proteins (OEP)"/>
    <property type="match status" value="1"/>
</dbReference>
<name>A0ABY6D5I0_9BACT</name>
<evidence type="ECO:0000256" key="2">
    <source>
        <dbReference type="ARBA" id="ARBA00022452"/>
    </source>
</evidence>
<evidence type="ECO:0000256" key="5">
    <source>
        <dbReference type="ARBA" id="ARBA00023237"/>
    </source>
</evidence>
<sequence>MNKLLTIILVICAFETLAQEQYLNQLSLNEFYELVRTHHPIAKQAGLILERGEAVVSQARGAFDPKLVSEFQTKQFQGKNYYDVWDSYVKIPTALNVDLKAGYERNRGQYLNPEHTVPSDGLYYAGISVPIGQGLIHNSRNIDLKKSMAEQKNLASQANAVYNNLLLDANYVYWNWFEAYQKMKVAEASLALITERFNGIRAGVFNGDKASIDSVESLIQVQSWKNELNKSKLDFQNAGIQMENFIWDSTQVHESHPDTVWQKQDILVVDEYINYAISNHPDLKALQANLMTLELDKKMSAENIKPVLNLNYNFLMASGSSDEAMSGLSNNYKGGFEFSFPLLVRKERAKLKQAKLKLEEGGLKLTNKSRVVTNKVFQSYGKLIVLLEMLEQQRLIVQNYKRLLEGERVKFRNGESSIFLVNSRENKKIEAEMKLVNLEAEYGRAVGMVNWSSGYFVNQLQSGS</sequence>
<dbReference type="PANTHER" id="PTHR30026:SF20">
    <property type="entry name" value="OUTER MEMBRANE PROTEIN TOLC"/>
    <property type="match status" value="1"/>
</dbReference>
<keyword evidence="5" id="KW-0998">Cell outer membrane</keyword>
<keyword evidence="2" id="KW-1134">Transmembrane beta strand</keyword>
<keyword evidence="4" id="KW-0472">Membrane</keyword>
<evidence type="ECO:0000256" key="1">
    <source>
        <dbReference type="ARBA" id="ARBA00004442"/>
    </source>
</evidence>
<dbReference type="RefSeq" id="WP_263052808.1">
    <property type="nucleotide sequence ID" value="NZ_CP106735.1"/>
</dbReference>
<evidence type="ECO:0000313" key="6">
    <source>
        <dbReference type="EMBL" id="UXX81079.1"/>
    </source>
</evidence>
<protein>
    <submittedName>
        <fullName evidence="6">TolC family protein</fullName>
    </submittedName>
</protein>
<reference evidence="6" key="1">
    <citation type="submission" date="2022-10" db="EMBL/GenBank/DDBJ databases">
        <title>Comparative genomics and taxonomic characterization of three novel marine species of genus Reichenbachiella exhibiting antioxidant and polysaccharide degradation activities.</title>
        <authorList>
            <person name="Muhammad N."/>
            <person name="Lee Y.-J."/>
            <person name="Ko J."/>
            <person name="Kim S.-G."/>
        </authorList>
    </citation>
    <scope>NUCLEOTIDE SEQUENCE</scope>
    <source>
        <strain evidence="6">Wsw4-B4</strain>
    </source>
</reference>
<comment type="subcellular location">
    <subcellularLocation>
        <location evidence="1">Cell outer membrane</location>
    </subcellularLocation>
</comment>
<dbReference type="SUPFAM" id="SSF56954">
    <property type="entry name" value="Outer membrane efflux proteins (OEP)"/>
    <property type="match status" value="1"/>
</dbReference>
<evidence type="ECO:0000256" key="4">
    <source>
        <dbReference type="ARBA" id="ARBA00023136"/>
    </source>
</evidence>
<evidence type="ECO:0000313" key="7">
    <source>
        <dbReference type="Proteomes" id="UP001062165"/>
    </source>
</evidence>
<dbReference type="InterPro" id="IPR051906">
    <property type="entry name" value="TolC-like"/>
</dbReference>
<keyword evidence="3" id="KW-0812">Transmembrane</keyword>